<dbReference type="EMBL" id="GGEC01011615">
    <property type="protein sequence ID" value="MBW92098.1"/>
    <property type="molecule type" value="Transcribed_RNA"/>
</dbReference>
<feature type="transmembrane region" description="Helical" evidence="1">
    <location>
        <begin position="6"/>
        <end position="28"/>
    </location>
</feature>
<keyword evidence="1" id="KW-0812">Transmembrane</keyword>
<sequence length="33" mass="4138">MVAMILFSFYLPSCHLWYWYCWLSYLIFPTKVD</sequence>
<reference evidence="2" key="1">
    <citation type="submission" date="2018-02" db="EMBL/GenBank/DDBJ databases">
        <title>Rhizophora mucronata_Transcriptome.</title>
        <authorList>
            <person name="Meera S.P."/>
            <person name="Sreeshan A."/>
            <person name="Augustine A."/>
        </authorList>
    </citation>
    <scope>NUCLEOTIDE SEQUENCE</scope>
    <source>
        <tissue evidence="2">Leaf</tissue>
    </source>
</reference>
<name>A0A2P2JF38_RHIMU</name>
<evidence type="ECO:0000256" key="1">
    <source>
        <dbReference type="SAM" id="Phobius"/>
    </source>
</evidence>
<protein>
    <submittedName>
        <fullName evidence="2">Uncharacterized protein</fullName>
    </submittedName>
</protein>
<accession>A0A2P2JF38</accession>
<proteinExistence type="predicted"/>
<keyword evidence="1" id="KW-1133">Transmembrane helix</keyword>
<keyword evidence="1" id="KW-0472">Membrane</keyword>
<evidence type="ECO:0000313" key="2">
    <source>
        <dbReference type="EMBL" id="MBW92098.1"/>
    </source>
</evidence>
<dbReference type="AlphaFoldDB" id="A0A2P2JF38"/>
<organism evidence="2">
    <name type="scientific">Rhizophora mucronata</name>
    <name type="common">Asiatic mangrove</name>
    <dbReference type="NCBI Taxonomy" id="61149"/>
    <lineage>
        <taxon>Eukaryota</taxon>
        <taxon>Viridiplantae</taxon>
        <taxon>Streptophyta</taxon>
        <taxon>Embryophyta</taxon>
        <taxon>Tracheophyta</taxon>
        <taxon>Spermatophyta</taxon>
        <taxon>Magnoliopsida</taxon>
        <taxon>eudicotyledons</taxon>
        <taxon>Gunneridae</taxon>
        <taxon>Pentapetalae</taxon>
        <taxon>rosids</taxon>
        <taxon>fabids</taxon>
        <taxon>Malpighiales</taxon>
        <taxon>Rhizophoraceae</taxon>
        <taxon>Rhizophora</taxon>
    </lineage>
</organism>